<evidence type="ECO:0000256" key="7">
    <source>
        <dbReference type="ARBA" id="ARBA00023136"/>
    </source>
</evidence>
<feature type="transmembrane region" description="Helical" evidence="8">
    <location>
        <begin position="246"/>
        <end position="270"/>
    </location>
</feature>
<keyword evidence="7 8" id="KW-0472">Membrane</keyword>
<comment type="caution">
    <text evidence="10">The sequence shown here is derived from an EMBL/GenBank/DDBJ whole genome shotgun (WGS) entry which is preliminary data.</text>
</comment>
<evidence type="ECO:0000256" key="8">
    <source>
        <dbReference type="SAM" id="Phobius"/>
    </source>
</evidence>
<dbReference type="AlphaFoldDB" id="A0A1F5UPE2"/>
<evidence type="ECO:0000259" key="9">
    <source>
        <dbReference type="Pfam" id="PF03600"/>
    </source>
</evidence>
<comment type="subcellular location">
    <subcellularLocation>
        <location evidence="1">Cell membrane</location>
        <topology evidence="1">Multi-pass membrane protein</topology>
    </subcellularLocation>
</comment>
<keyword evidence="6 8" id="KW-1133">Transmembrane helix</keyword>
<accession>A0A1F5UPE2</accession>
<dbReference type="GO" id="GO:0015105">
    <property type="term" value="F:arsenite transmembrane transporter activity"/>
    <property type="evidence" value="ECO:0007669"/>
    <property type="project" value="InterPro"/>
</dbReference>
<keyword evidence="3" id="KW-0813">Transport</keyword>
<organism evidence="10 11">
    <name type="scientific">Fraserbacteria sp. (strain RBG_16_55_9)</name>
    <dbReference type="NCBI Taxonomy" id="1817864"/>
    <lineage>
        <taxon>Bacteria</taxon>
        <taxon>Candidatus Fraseribacteriota</taxon>
    </lineage>
</organism>
<dbReference type="EMBL" id="MFGX01000121">
    <property type="protein sequence ID" value="OGF53048.1"/>
    <property type="molecule type" value="Genomic_DNA"/>
</dbReference>
<feature type="transmembrane region" description="Helical" evidence="8">
    <location>
        <begin position="116"/>
        <end position="134"/>
    </location>
</feature>
<feature type="transmembrane region" description="Helical" evidence="8">
    <location>
        <begin position="203"/>
        <end position="234"/>
    </location>
</feature>
<feature type="transmembrane region" description="Helical" evidence="8">
    <location>
        <begin position="168"/>
        <end position="191"/>
    </location>
</feature>
<name>A0A1F5UPE2_FRAXR</name>
<sequence>MTTVIFMGSITISIASIIRVNPIPLLMSEAIMSGVGGMATLVGDPPNIMIGSAAGLSFLDFVVYLGPVAVTLGLASSLAFRWLFRSELAHEVEDPQGLSALDEKEALRDSTTLKKMLVVFGLVLALFVVHHELHLLPSEVAIAGASLALIWIRPNLLEVLNRTKWDVLLFFAGLFVIVGGLEAAGVLKIVADWIGAVVLEYPVVALLVVLWGTAVLSAIVDNVPFTIAFIPILLNLEQLGANVFPLWWALAAGVAIGGCATPIGASANVYVVSLSERSGLPIRFQDWLRVGIPVVFVQLLVASALLYGMFQLM</sequence>
<dbReference type="GO" id="GO:0005886">
    <property type="term" value="C:plasma membrane"/>
    <property type="evidence" value="ECO:0007669"/>
    <property type="project" value="UniProtKB-SubCell"/>
</dbReference>
<evidence type="ECO:0000256" key="6">
    <source>
        <dbReference type="ARBA" id="ARBA00022989"/>
    </source>
</evidence>
<dbReference type="PANTHER" id="PTHR43568:SF1">
    <property type="entry name" value="P PROTEIN"/>
    <property type="match status" value="1"/>
</dbReference>
<evidence type="ECO:0000256" key="3">
    <source>
        <dbReference type="ARBA" id="ARBA00022448"/>
    </source>
</evidence>
<evidence type="ECO:0000256" key="2">
    <source>
        <dbReference type="ARBA" id="ARBA00009843"/>
    </source>
</evidence>
<dbReference type="Pfam" id="PF03600">
    <property type="entry name" value="CitMHS"/>
    <property type="match status" value="1"/>
</dbReference>
<dbReference type="PRINTS" id="PR00758">
    <property type="entry name" value="ARSENICPUMP"/>
</dbReference>
<dbReference type="Proteomes" id="UP000179157">
    <property type="component" value="Unassembled WGS sequence"/>
</dbReference>
<dbReference type="InterPro" id="IPR004680">
    <property type="entry name" value="Cit_transptr-like_dom"/>
</dbReference>
<feature type="transmembrane region" description="Helical" evidence="8">
    <location>
        <begin position="61"/>
        <end position="84"/>
    </location>
</feature>
<evidence type="ECO:0000256" key="5">
    <source>
        <dbReference type="ARBA" id="ARBA00022692"/>
    </source>
</evidence>
<gene>
    <name evidence="10" type="ORF">A2Z21_00140</name>
</gene>
<dbReference type="STRING" id="1817864.A2Z21_00140"/>
<evidence type="ECO:0000313" key="11">
    <source>
        <dbReference type="Proteomes" id="UP000179157"/>
    </source>
</evidence>
<comment type="similarity">
    <text evidence="2">Belongs to the CitM (TC 2.A.11) transporter family.</text>
</comment>
<feature type="transmembrane region" description="Helical" evidence="8">
    <location>
        <begin position="290"/>
        <end position="310"/>
    </location>
</feature>
<keyword evidence="5 8" id="KW-0812">Transmembrane</keyword>
<protein>
    <recommendedName>
        <fullName evidence="9">Citrate transporter-like domain-containing protein</fullName>
    </recommendedName>
</protein>
<proteinExistence type="inferred from homology"/>
<evidence type="ECO:0000256" key="4">
    <source>
        <dbReference type="ARBA" id="ARBA00022475"/>
    </source>
</evidence>
<dbReference type="PANTHER" id="PTHR43568">
    <property type="entry name" value="P PROTEIN"/>
    <property type="match status" value="1"/>
</dbReference>
<dbReference type="InterPro" id="IPR000802">
    <property type="entry name" value="Arsenical_pump_ArsB"/>
</dbReference>
<evidence type="ECO:0000313" key="10">
    <source>
        <dbReference type="EMBL" id="OGF53048.1"/>
    </source>
</evidence>
<reference evidence="10 11" key="1">
    <citation type="journal article" date="2016" name="Nat. Commun.">
        <title>Thousands of microbial genomes shed light on interconnected biogeochemical processes in an aquifer system.</title>
        <authorList>
            <person name="Anantharaman K."/>
            <person name="Brown C.T."/>
            <person name="Hug L.A."/>
            <person name="Sharon I."/>
            <person name="Castelle C.J."/>
            <person name="Probst A.J."/>
            <person name="Thomas B.C."/>
            <person name="Singh A."/>
            <person name="Wilkins M.J."/>
            <person name="Karaoz U."/>
            <person name="Brodie E.L."/>
            <person name="Williams K.H."/>
            <person name="Hubbard S.S."/>
            <person name="Banfield J.F."/>
        </authorList>
    </citation>
    <scope>NUCLEOTIDE SEQUENCE [LARGE SCALE GENOMIC DNA]</scope>
    <source>
        <strain evidence="11">RBG_16_55_9</strain>
    </source>
</reference>
<evidence type="ECO:0000256" key="1">
    <source>
        <dbReference type="ARBA" id="ARBA00004651"/>
    </source>
</evidence>
<keyword evidence="4" id="KW-1003">Cell membrane</keyword>
<feature type="domain" description="Citrate transporter-like" evidence="9">
    <location>
        <begin position="2"/>
        <end position="253"/>
    </location>
</feature>
<dbReference type="InterPro" id="IPR051475">
    <property type="entry name" value="Diverse_Ion_Transporter"/>
</dbReference>